<evidence type="ECO:0000256" key="8">
    <source>
        <dbReference type="ARBA" id="ARBA00023316"/>
    </source>
</evidence>
<evidence type="ECO:0000256" key="6">
    <source>
        <dbReference type="ARBA" id="ARBA00022960"/>
    </source>
</evidence>
<gene>
    <name evidence="12" type="ORF">MGWOODY_Mmi1710</name>
</gene>
<evidence type="ECO:0000259" key="9">
    <source>
        <dbReference type="Pfam" id="PF01225"/>
    </source>
</evidence>
<keyword evidence="5" id="KW-0067">ATP-binding</keyword>
<dbReference type="GO" id="GO:0051301">
    <property type="term" value="P:cell division"/>
    <property type="evidence" value="ECO:0007669"/>
    <property type="project" value="InterPro"/>
</dbReference>
<organism evidence="12">
    <name type="scientific">hydrothermal vent metagenome</name>
    <dbReference type="NCBI Taxonomy" id="652676"/>
    <lineage>
        <taxon>unclassified sequences</taxon>
        <taxon>metagenomes</taxon>
        <taxon>ecological metagenomes</taxon>
    </lineage>
</organism>
<dbReference type="PANTHER" id="PTHR23135:SF4">
    <property type="entry name" value="UDP-N-ACETYLMURAMOYL-L-ALANYL-D-GLUTAMATE--2,6-DIAMINOPIMELATE LIGASE MURE HOMOLOG, CHLOROPLASTIC"/>
    <property type="match status" value="1"/>
</dbReference>
<dbReference type="NCBIfam" id="NF001126">
    <property type="entry name" value="PRK00139.1-4"/>
    <property type="match status" value="1"/>
</dbReference>
<protein>
    <submittedName>
        <fullName evidence="12">UDP-N-acetylmuramoylalanyl-D-glutamate--2,6-diaminopimelate ligase</fullName>
        <ecNumber evidence="12">6.3.2.13</ecNumber>
    </submittedName>
</protein>
<evidence type="ECO:0000256" key="7">
    <source>
        <dbReference type="ARBA" id="ARBA00022984"/>
    </source>
</evidence>
<dbReference type="EC" id="6.3.2.13" evidence="12"/>
<keyword evidence="6" id="KW-0133">Cell shape</keyword>
<dbReference type="InterPro" id="IPR000713">
    <property type="entry name" value="Mur_ligase_N"/>
</dbReference>
<dbReference type="EMBL" id="FAXC01000389">
    <property type="protein sequence ID" value="CUV10269.1"/>
    <property type="molecule type" value="Genomic_DNA"/>
</dbReference>
<comment type="similarity">
    <text evidence="1">Belongs to the MurCDEF family. MurE subfamily.</text>
</comment>
<dbReference type="InterPro" id="IPR036615">
    <property type="entry name" value="Mur_ligase_C_dom_sf"/>
</dbReference>
<name>A0A160VJ22_9ZZZZ</name>
<dbReference type="InterPro" id="IPR035911">
    <property type="entry name" value="MurE/MurF_N"/>
</dbReference>
<dbReference type="GO" id="GO:0005737">
    <property type="term" value="C:cytoplasm"/>
    <property type="evidence" value="ECO:0007669"/>
    <property type="project" value="InterPro"/>
</dbReference>
<dbReference type="Gene3D" id="3.40.1390.10">
    <property type="entry name" value="MurE/MurF, N-terminal domain"/>
    <property type="match status" value="1"/>
</dbReference>
<dbReference type="GO" id="GO:0005524">
    <property type="term" value="F:ATP binding"/>
    <property type="evidence" value="ECO:0007669"/>
    <property type="project" value="UniProtKB-KW"/>
</dbReference>
<dbReference type="PROSITE" id="PS01011">
    <property type="entry name" value="FOLYLPOLYGLU_SYNT_1"/>
    <property type="match status" value="1"/>
</dbReference>
<dbReference type="GO" id="GO:0071555">
    <property type="term" value="P:cell wall organization"/>
    <property type="evidence" value="ECO:0007669"/>
    <property type="project" value="UniProtKB-KW"/>
</dbReference>
<dbReference type="Pfam" id="PF08245">
    <property type="entry name" value="Mur_ligase_M"/>
    <property type="match status" value="1"/>
</dbReference>
<dbReference type="SUPFAM" id="SSF53623">
    <property type="entry name" value="MurD-like peptide ligases, catalytic domain"/>
    <property type="match status" value="1"/>
</dbReference>
<dbReference type="Pfam" id="PF02875">
    <property type="entry name" value="Mur_ligase_C"/>
    <property type="match status" value="1"/>
</dbReference>
<keyword evidence="2" id="KW-0963">Cytoplasm</keyword>
<evidence type="ECO:0000256" key="3">
    <source>
        <dbReference type="ARBA" id="ARBA00022598"/>
    </source>
</evidence>
<evidence type="ECO:0000256" key="5">
    <source>
        <dbReference type="ARBA" id="ARBA00022840"/>
    </source>
</evidence>
<dbReference type="PANTHER" id="PTHR23135">
    <property type="entry name" value="MUR LIGASE FAMILY MEMBER"/>
    <property type="match status" value="1"/>
</dbReference>
<dbReference type="NCBIfam" id="NF001124">
    <property type="entry name" value="PRK00139.1-2"/>
    <property type="match status" value="1"/>
</dbReference>
<evidence type="ECO:0000313" key="12">
    <source>
        <dbReference type="EMBL" id="CUV10269.1"/>
    </source>
</evidence>
<evidence type="ECO:0000256" key="2">
    <source>
        <dbReference type="ARBA" id="ARBA00022490"/>
    </source>
</evidence>
<dbReference type="InterPro" id="IPR005761">
    <property type="entry name" value="UDP-N-AcMur-Glu-dNH2Pim_ligase"/>
</dbReference>
<dbReference type="InterPro" id="IPR018109">
    <property type="entry name" value="Folylpolyglutamate_synth_CS"/>
</dbReference>
<sequence>MELKKLVKDIVIDTTTLPSLDVKDICSHSSNVTDGSLFVAIYGEEADGHDFIPQAIENGAAVVITNGREMGQLSVPNIQVANPRLAASRVSAEYYSHPTKKLTVIGITGTNGKTTTASILQKILCAAGIQSAQLGTLGIIAEGFTPEKSLTTPDSITLQKIFRELVNKGFTHVVMEVSSHALDQLRVADVEFNLGVFTNLSREHLDYHKTMDEYFHAKAKLFKSLPITGTAIINHDDGVGKAMANESQAPVVSISKNGSTDIHYSELTQDLGGIRGAIQAGDLKISISSQLVGDFNVENIICAVSAAISLGINPKLIEVGVSDCKTIPGRMEVISLQNEATVIVDYAHTPDAYEKVLITIASMKNSNGRINILFGCGGDRDATKRPEMGRIAEKYGDQLYITPDNPRTEDLVDINAQICDGLSENKYQIYEDRAIGLTEAILELKAGDILVVLGKGRENYQEVMGEKLHHSDLEIIESFINAD</sequence>
<dbReference type="GO" id="GO:0004326">
    <property type="term" value="F:tetrahydrofolylpolyglutamate synthase activity"/>
    <property type="evidence" value="ECO:0007669"/>
    <property type="project" value="InterPro"/>
</dbReference>
<accession>A0A160VJ22</accession>
<dbReference type="InterPro" id="IPR036565">
    <property type="entry name" value="Mur-like_cat_sf"/>
</dbReference>
<evidence type="ECO:0000259" key="10">
    <source>
        <dbReference type="Pfam" id="PF02875"/>
    </source>
</evidence>
<evidence type="ECO:0000259" key="11">
    <source>
        <dbReference type="Pfam" id="PF08245"/>
    </source>
</evidence>
<dbReference type="GO" id="GO:0008765">
    <property type="term" value="F:UDP-N-acetylmuramoylalanyl-D-glutamate-2,6-diaminopimelate ligase activity"/>
    <property type="evidence" value="ECO:0007669"/>
    <property type="project" value="UniProtKB-EC"/>
</dbReference>
<dbReference type="GO" id="GO:0008360">
    <property type="term" value="P:regulation of cell shape"/>
    <property type="evidence" value="ECO:0007669"/>
    <property type="project" value="UniProtKB-KW"/>
</dbReference>
<keyword evidence="3 12" id="KW-0436">Ligase</keyword>
<dbReference type="NCBIfam" id="TIGR01085">
    <property type="entry name" value="murE"/>
    <property type="match status" value="1"/>
</dbReference>
<dbReference type="SUPFAM" id="SSF53244">
    <property type="entry name" value="MurD-like peptide ligases, peptide-binding domain"/>
    <property type="match status" value="1"/>
</dbReference>
<feature type="domain" description="Mur ligase C-terminal" evidence="10">
    <location>
        <begin position="329"/>
        <end position="456"/>
    </location>
</feature>
<keyword evidence="8" id="KW-0961">Cell wall biogenesis/degradation</keyword>
<keyword evidence="7" id="KW-0573">Peptidoglycan synthesis</keyword>
<dbReference type="AlphaFoldDB" id="A0A160VJ22"/>
<dbReference type="Gene3D" id="3.90.190.20">
    <property type="entry name" value="Mur ligase, C-terminal domain"/>
    <property type="match status" value="1"/>
</dbReference>
<feature type="domain" description="Mur ligase central" evidence="11">
    <location>
        <begin position="107"/>
        <end position="307"/>
    </location>
</feature>
<keyword evidence="4" id="KW-0547">Nucleotide-binding</keyword>
<proteinExistence type="inferred from homology"/>
<feature type="domain" description="Mur ligase N-terminal catalytic" evidence="9">
    <location>
        <begin position="26"/>
        <end position="90"/>
    </location>
</feature>
<evidence type="ECO:0000256" key="1">
    <source>
        <dbReference type="ARBA" id="ARBA00005898"/>
    </source>
</evidence>
<dbReference type="HAMAP" id="MF_00208">
    <property type="entry name" value="MurE"/>
    <property type="match status" value="1"/>
</dbReference>
<dbReference type="SUPFAM" id="SSF63418">
    <property type="entry name" value="MurE/MurF N-terminal domain"/>
    <property type="match status" value="1"/>
</dbReference>
<evidence type="ECO:0000256" key="4">
    <source>
        <dbReference type="ARBA" id="ARBA00022741"/>
    </source>
</evidence>
<dbReference type="GO" id="GO:0009252">
    <property type="term" value="P:peptidoglycan biosynthetic process"/>
    <property type="evidence" value="ECO:0007669"/>
    <property type="project" value="UniProtKB-KW"/>
</dbReference>
<dbReference type="InterPro" id="IPR004101">
    <property type="entry name" value="Mur_ligase_C"/>
</dbReference>
<dbReference type="InterPro" id="IPR013221">
    <property type="entry name" value="Mur_ligase_cen"/>
</dbReference>
<dbReference type="Pfam" id="PF01225">
    <property type="entry name" value="Mur_ligase"/>
    <property type="match status" value="1"/>
</dbReference>
<reference evidence="12" key="1">
    <citation type="submission" date="2015-10" db="EMBL/GenBank/DDBJ databases">
        <authorList>
            <person name="Gilbert D.G."/>
        </authorList>
    </citation>
    <scope>NUCLEOTIDE SEQUENCE</scope>
</reference>
<dbReference type="Gene3D" id="3.40.1190.10">
    <property type="entry name" value="Mur-like, catalytic domain"/>
    <property type="match status" value="1"/>
</dbReference>